<dbReference type="EMBL" id="JBBPBM010000034">
    <property type="protein sequence ID" value="KAK8532575.1"/>
    <property type="molecule type" value="Genomic_DNA"/>
</dbReference>
<gene>
    <name evidence="2" type="ORF">V6N12_054012</name>
</gene>
<evidence type="ECO:0000313" key="3">
    <source>
        <dbReference type="Proteomes" id="UP001472677"/>
    </source>
</evidence>
<protein>
    <submittedName>
        <fullName evidence="2">Uncharacterized protein</fullName>
    </submittedName>
</protein>
<feature type="compositionally biased region" description="Polar residues" evidence="1">
    <location>
        <begin position="21"/>
        <end position="37"/>
    </location>
</feature>
<evidence type="ECO:0000256" key="1">
    <source>
        <dbReference type="SAM" id="MobiDB-lite"/>
    </source>
</evidence>
<reference evidence="2 3" key="1">
    <citation type="journal article" date="2024" name="G3 (Bethesda)">
        <title>Genome assembly of Hibiscus sabdariffa L. provides insights into metabolisms of medicinal natural products.</title>
        <authorList>
            <person name="Kim T."/>
        </authorList>
    </citation>
    <scope>NUCLEOTIDE SEQUENCE [LARGE SCALE GENOMIC DNA]</scope>
    <source>
        <strain evidence="2">TK-2024</strain>
        <tissue evidence="2">Old leaves</tissue>
    </source>
</reference>
<dbReference type="Proteomes" id="UP001472677">
    <property type="component" value="Unassembled WGS sequence"/>
</dbReference>
<feature type="region of interest" description="Disordered" evidence="1">
    <location>
        <begin position="1"/>
        <end position="37"/>
    </location>
</feature>
<proteinExistence type="predicted"/>
<organism evidence="2 3">
    <name type="scientific">Hibiscus sabdariffa</name>
    <name type="common">roselle</name>
    <dbReference type="NCBI Taxonomy" id="183260"/>
    <lineage>
        <taxon>Eukaryota</taxon>
        <taxon>Viridiplantae</taxon>
        <taxon>Streptophyta</taxon>
        <taxon>Embryophyta</taxon>
        <taxon>Tracheophyta</taxon>
        <taxon>Spermatophyta</taxon>
        <taxon>Magnoliopsida</taxon>
        <taxon>eudicotyledons</taxon>
        <taxon>Gunneridae</taxon>
        <taxon>Pentapetalae</taxon>
        <taxon>rosids</taxon>
        <taxon>malvids</taxon>
        <taxon>Malvales</taxon>
        <taxon>Malvaceae</taxon>
        <taxon>Malvoideae</taxon>
        <taxon>Hibiscus</taxon>
    </lineage>
</organism>
<feature type="compositionally biased region" description="Basic and acidic residues" evidence="1">
    <location>
        <begin position="1"/>
        <end position="17"/>
    </location>
</feature>
<comment type="caution">
    <text evidence="2">The sequence shown here is derived from an EMBL/GenBank/DDBJ whole genome shotgun (WGS) entry which is preliminary data.</text>
</comment>
<name>A0ABR2D990_9ROSI</name>
<sequence length="82" mass="9185">MDSHIEDDNCDISKDPLTEPYLSSFNPTPIDANNSQLTAPNYGKEWNYGKTKAIMSDDMGNQISDSFQKINVSIEKKNERAG</sequence>
<evidence type="ECO:0000313" key="2">
    <source>
        <dbReference type="EMBL" id="KAK8532575.1"/>
    </source>
</evidence>
<keyword evidence="3" id="KW-1185">Reference proteome</keyword>
<accession>A0ABR2D990</accession>